<dbReference type="SUPFAM" id="SSF57302">
    <property type="entry name" value="Snake toxin-like"/>
    <property type="match status" value="1"/>
</dbReference>
<feature type="signal peptide" evidence="9">
    <location>
        <begin position="1"/>
        <end position="25"/>
    </location>
</feature>
<evidence type="ECO:0008006" key="12">
    <source>
        <dbReference type="Google" id="ProtNLM"/>
    </source>
</evidence>
<evidence type="ECO:0000256" key="2">
    <source>
        <dbReference type="ARBA" id="ARBA00022622"/>
    </source>
</evidence>
<proteinExistence type="predicted"/>
<gene>
    <name evidence="10" type="ORF">NTJ_04548</name>
</gene>
<dbReference type="InterPro" id="IPR045860">
    <property type="entry name" value="Snake_toxin-like_sf"/>
</dbReference>
<evidence type="ECO:0000256" key="1">
    <source>
        <dbReference type="ARBA" id="ARBA00004589"/>
    </source>
</evidence>
<dbReference type="Pfam" id="PF17064">
    <property type="entry name" value="QVR"/>
    <property type="match status" value="1"/>
</dbReference>
<evidence type="ECO:0000256" key="9">
    <source>
        <dbReference type="SAM" id="SignalP"/>
    </source>
</evidence>
<evidence type="ECO:0000256" key="3">
    <source>
        <dbReference type="ARBA" id="ARBA00022692"/>
    </source>
</evidence>
<accession>A0ABN7ALF7</accession>
<keyword evidence="5" id="KW-1133">Transmembrane helix</keyword>
<dbReference type="PANTHER" id="PTHR33562">
    <property type="entry name" value="ATILLA, ISOFORM B-RELATED-RELATED"/>
    <property type="match status" value="1"/>
</dbReference>
<dbReference type="PANTHER" id="PTHR33562:SF23">
    <property type="entry name" value="PROTEIN QUIVER"/>
    <property type="match status" value="1"/>
</dbReference>
<dbReference type="InterPro" id="IPR031424">
    <property type="entry name" value="QVR-like"/>
</dbReference>
<comment type="subcellular location">
    <subcellularLocation>
        <location evidence="1">Membrane</location>
        <topology evidence="1">Lipid-anchor</topology>
        <topology evidence="1">GPI-anchor</topology>
    </subcellularLocation>
</comment>
<keyword evidence="8" id="KW-0449">Lipoprotein</keyword>
<dbReference type="InterPro" id="IPR050975">
    <property type="entry name" value="Sleep_regulator"/>
</dbReference>
<keyword evidence="7" id="KW-0325">Glycoprotein</keyword>
<dbReference type="Proteomes" id="UP001307889">
    <property type="component" value="Chromosome 3"/>
</dbReference>
<protein>
    <recommendedName>
        <fullName evidence="12">Protein sleepless</fullName>
    </recommendedName>
</protein>
<feature type="chain" id="PRO_5046576135" description="Protein sleepless" evidence="9">
    <location>
        <begin position="26"/>
        <end position="153"/>
    </location>
</feature>
<evidence type="ECO:0000256" key="4">
    <source>
        <dbReference type="ARBA" id="ARBA00022729"/>
    </source>
</evidence>
<keyword evidence="3" id="KW-0812">Transmembrane</keyword>
<evidence type="ECO:0000256" key="7">
    <source>
        <dbReference type="ARBA" id="ARBA00023180"/>
    </source>
</evidence>
<dbReference type="EMBL" id="AP028911">
    <property type="protein sequence ID" value="BES91740.1"/>
    <property type="molecule type" value="Genomic_DNA"/>
</dbReference>
<organism evidence="10 11">
    <name type="scientific">Nesidiocoris tenuis</name>
    <dbReference type="NCBI Taxonomy" id="355587"/>
    <lineage>
        <taxon>Eukaryota</taxon>
        <taxon>Metazoa</taxon>
        <taxon>Ecdysozoa</taxon>
        <taxon>Arthropoda</taxon>
        <taxon>Hexapoda</taxon>
        <taxon>Insecta</taxon>
        <taxon>Pterygota</taxon>
        <taxon>Neoptera</taxon>
        <taxon>Paraneoptera</taxon>
        <taxon>Hemiptera</taxon>
        <taxon>Heteroptera</taxon>
        <taxon>Panheteroptera</taxon>
        <taxon>Cimicomorpha</taxon>
        <taxon>Miridae</taxon>
        <taxon>Dicyphina</taxon>
        <taxon>Nesidiocoris</taxon>
    </lineage>
</organism>
<evidence type="ECO:0000256" key="8">
    <source>
        <dbReference type="ARBA" id="ARBA00023288"/>
    </source>
</evidence>
<keyword evidence="11" id="KW-1185">Reference proteome</keyword>
<evidence type="ECO:0000256" key="5">
    <source>
        <dbReference type="ARBA" id="ARBA00022989"/>
    </source>
</evidence>
<name>A0ABN7ALF7_9HEMI</name>
<keyword evidence="2" id="KW-0336">GPI-anchor</keyword>
<reference evidence="10 11" key="1">
    <citation type="submission" date="2023-09" db="EMBL/GenBank/DDBJ databases">
        <title>Nesidiocoris tenuis whole genome shotgun sequence.</title>
        <authorList>
            <person name="Shibata T."/>
            <person name="Shimoda M."/>
            <person name="Kobayashi T."/>
            <person name="Uehara T."/>
        </authorList>
    </citation>
    <scope>NUCLEOTIDE SEQUENCE [LARGE SCALE GENOMIC DNA]</scope>
    <source>
        <strain evidence="10 11">Japan</strain>
    </source>
</reference>
<evidence type="ECO:0000313" key="11">
    <source>
        <dbReference type="Proteomes" id="UP001307889"/>
    </source>
</evidence>
<keyword evidence="6" id="KW-0472">Membrane</keyword>
<keyword evidence="4 9" id="KW-0732">Signal</keyword>
<evidence type="ECO:0000256" key="6">
    <source>
        <dbReference type="ARBA" id="ARBA00023136"/>
    </source>
</evidence>
<sequence length="153" mass="17266">MTAMRIFFSLGSVALIFLCVATSSSEGIWCFQCNSQHDPSCAHLQPNDTTSPFYRQCRDDDQSEKHKGPKEFFCRKIVQKIFDRDGLERVVRRCGWVPHPRLECYQFKNEGHEDTVCQCFTDACNSAHRSIAGKSTVIAVSLLSAALALRSLN</sequence>
<evidence type="ECO:0000313" key="10">
    <source>
        <dbReference type="EMBL" id="BES91740.1"/>
    </source>
</evidence>